<evidence type="ECO:0000256" key="1">
    <source>
        <dbReference type="ARBA" id="ARBA00035885"/>
    </source>
</evidence>
<evidence type="ECO:0000313" key="4">
    <source>
        <dbReference type="Proteomes" id="UP000244905"/>
    </source>
</evidence>
<dbReference type="PROSITE" id="PS51154">
    <property type="entry name" value="MACRO"/>
    <property type="match status" value="1"/>
</dbReference>
<comment type="caution">
    <text evidence="3">The sequence shown here is derived from an EMBL/GenBank/DDBJ whole genome shotgun (WGS) entry which is preliminary data.</text>
</comment>
<gene>
    <name evidence="3" type="ORF">C5O23_07655</name>
</gene>
<keyword evidence="4" id="KW-1185">Reference proteome</keyword>
<name>A0A2V1IKV0_9BACT</name>
<dbReference type="AlphaFoldDB" id="A0A2V1IKV0"/>
<dbReference type="InterPro" id="IPR043472">
    <property type="entry name" value="Macro_dom-like"/>
</dbReference>
<feature type="domain" description="Macro" evidence="2">
    <location>
        <begin position="1"/>
        <end position="153"/>
    </location>
</feature>
<dbReference type="SUPFAM" id="SSF52949">
    <property type="entry name" value="Macro domain-like"/>
    <property type="match status" value="1"/>
</dbReference>
<evidence type="ECO:0000313" key="3">
    <source>
        <dbReference type="EMBL" id="PWB02148.1"/>
    </source>
</evidence>
<proteinExistence type="predicted"/>
<dbReference type="PANTHER" id="PTHR12521">
    <property type="entry name" value="PROTEIN C6ORF130"/>
    <property type="match status" value="1"/>
</dbReference>
<dbReference type="PANTHER" id="PTHR12521:SF0">
    <property type="entry name" value="ADP-RIBOSE GLYCOHYDROLASE OARD1"/>
    <property type="match status" value="1"/>
</dbReference>
<dbReference type="SMART" id="SM00506">
    <property type="entry name" value="A1pp"/>
    <property type="match status" value="1"/>
</dbReference>
<sequence length="355" mass="41173">MIHYVKGNLLESEADALVNTVNTVGVMGKGIALQFREAFPENYRIYRKVCQNKELHVGEMLVTEEGTLMQGVKTIVNFPTKTHWRYPSEYSYIDLGLKALRREIEVRGIRSIAIPPLGSHNGGLDWLQVKQMIERSLADVNCEIYLYEPTEAIIERMKSERVKLTPARAMLLMMIADMNRYGEFASVFAVEKLVYFMQRFGGKSFFRIDFKPYIYGPYSGGKVAHVLYHMNGSYVKGMGGMQSRPFDYIWLTDDAEKEASRFIEDYKDDSLKNICQRTMAFLRSYYSNYSLELLSTVDYILQNIPALKDWKTDDEDMVVGLIGQEICRWSSRKESLFNQEFQKKAFCYLKESELK</sequence>
<organism evidence="3 4">
    <name type="scientific">Duncaniella muris</name>
    <dbReference type="NCBI Taxonomy" id="2094150"/>
    <lineage>
        <taxon>Bacteria</taxon>
        <taxon>Pseudomonadati</taxon>
        <taxon>Bacteroidota</taxon>
        <taxon>Bacteroidia</taxon>
        <taxon>Bacteroidales</taxon>
        <taxon>Muribaculaceae</taxon>
        <taxon>Duncaniella</taxon>
    </lineage>
</organism>
<dbReference type="Proteomes" id="UP000244905">
    <property type="component" value="Unassembled WGS sequence"/>
</dbReference>
<dbReference type="GO" id="GO:0140291">
    <property type="term" value="P:peptidyl-glutamate ADP-deribosylation"/>
    <property type="evidence" value="ECO:0007669"/>
    <property type="project" value="TreeGrafter"/>
</dbReference>
<dbReference type="EMBL" id="PUEC01000015">
    <property type="protein sequence ID" value="PWB02148.1"/>
    <property type="molecule type" value="Genomic_DNA"/>
</dbReference>
<dbReference type="CDD" id="cd02901">
    <property type="entry name" value="Macro_Poa1p-like"/>
    <property type="match status" value="1"/>
</dbReference>
<dbReference type="RefSeq" id="WP_107032357.1">
    <property type="nucleotide sequence ID" value="NZ_CAJSYL010000004.1"/>
</dbReference>
<dbReference type="Pfam" id="PF01661">
    <property type="entry name" value="Macro"/>
    <property type="match status" value="1"/>
</dbReference>
<dbReference type="Gene3D" id="3.40.220.10">
    <property type="entry name" value="Leucine Aminopeptidase, subunit E, domain 1"/>
    <property type="match status" value="1"/>
</dbReference>
<dbReference type="InterPro" id="IPR002589">
    <property type="entry name" value="Macro_dom"/>
</dbReference>
<reference evidence="4" key="1">
    <citation type="submission" date="2018-02" db="EMBL/GenBank/DDBJ databases">
        <authorList>
            <person name="Clavel T."/>
            <person name="Strowig T."/>
        </authorList>
    </citation>
    <scope>NUCLEOTIDE SEQUENCE [LARGE SCALE GENOMIC DNA]</scope>
    <source>
        <strain evidence="4">DSM 103720</strain>
    </source>
</reference>
<evidence type="ECO:0000259" key="2">
    <source>
        <dbReference type="PROSITE" id="PS51154"/>
    </source>
</evidence>
<comment type="catalytic activity">
    <reaction evidence="1">
        <text>an N-(ADP-alpha-D-ribosyl)-thymidine in DNA + H2O = a thymidine in DNA + ADP-D-ribose</text>
        <dbReference type="Rhea" id="RHEA:71655"/>
        <dbReference type="Rhea" id="RHEA-COMP:13556"/>
        <dbReference type="Rhea" id="RHEA-COMP:18051"/>
        <dbReference type="ChEBI" id="CHEBI:15377"/>
        <dbReference type="ChEBI" id="CHEBI:57967"/>
        <dbReference type="ChEBI" id="CHEBI:137386"/>
        <dbReference type="ChEBI" id="CHEBI:191199"/>
    </reaction>
    <physiologicalReaction direction="left-to-right" evidence="1">
        <dbReference type="Rhea" id="RHEA:71656"/>
    </physiologicalReaction>
</comment>
<accession>A0A2V1IKV0</accession>
<dbReference type="InterPro" id="IPR050892">
    <property type="entry name" value="ADP-ribose_metab_enzymes"/>
</dbReference>
<protein>
    <submittedName>
        <fullName evidence="3">Appr-1-p processing protein</fullName>
    </submittedName>
</protein>